<dbReference type="Proteomes" id="UP000182409">
    <property type="component" value="Unassembled WGS sequence"/>
</dbReference>
<evidence type="ECO:0000313" key="3">
    <source>
        <dbReference type="Proteomes" id="UP000182409"/>
    </source>
</evidence>
<protein>
    <submittedName>
        <fullName evidence="2">Uncharacterized protein</fullName>
    </submittedName>
</protein>
<evidence type="ECO:0000256" key="1">
    <source>
        <dbReference type="SAM" id="Phobius"/>
    </source>
</evidence>
<evidence type="ECO:0000313" key="2">
    <source>
        <dbReference type="EMBL" id="SEB38328.1"/>
    </source>
</evidence>
<dbReference type="AlphaFoldDB" id="A0A1H4IY95"/>
<dbReference type="EMBL" id="FNSD01000001">
    <property type="protein sequence ID" value="SEB38328.1"/>
    <property type="molecule type" value="Genomic_DNA"/>
</dbReference>
<sequence length="161" mass="17106">MESVEIRGNKTTNDLLREAAWFVLHTLLAVVVLVVLLTAFWAAHVNPDAAGPKMLCTGLAFLVPAAAGFAIMRSQPDDVAPYVWISGALFFGTVCVYVLDLPTGPGLCEHCTLVERLYRTFFSITHNSGMLGGDGVLIGAWIPLSIIGYAVGAKLAAAADE</sequence>
<proteinExistence type="predicted"/>
<feature type="transmembrane region" description="Helical" evidence="1">
    <location>
        <begin position="79"/>
        <end position="99"/>
    </location>
</feature>
<organism evidence="2 3">
    <name type="scientific">Terriglobus roseus</name>
    <dbReference type="NCBI Taxonomy" id="392734"/>
    <lineage>
        <taxon>Bacteria</taxon>
        <taxon>Pseudomonadati</taxon>
        <taxon>Acidobacteriota</taxon>
        <taxon>Terriglobia</taxon>
        <taxon>Terriglobales</taxon>
        <taxon>Acidobacteriaceae</taxon>
        <taxon>Terriglobus</taxon>
    </lineage>
</organism>
<reference evidence="2 3" key="1">
    <citation type="submission" date="2016-10" db="EMBL/GenBank/DDBJ databases">
        <authorList>
            <person name="de Groot N.N."/>
        </authorList>
    </citation>
    <scope>NUCLEOTIDE SEQUENCE [LARGE SCALE GENOMIC DNA]</scope>
    <source>
        <strain evidence="2 3">AB35.6</strain>
    </source>
</reference>
<accession>A0A1H4IY95</accession>
<dbReference type="RefSeq" id="WP_074651893.1">
    <property type="nucleotide sequence ID" value="NZ_FNSD01000001.1"/>
</dbReference>
<keyword evidence="1" id="KW-0812">Transmembrane</keyword>
<keyword evidence="1" id="KW-0472">Membrane</keyword>
<name>A0A1H4IY95_9BACT</name>
<gene>
    <name evidence="2" type="ORF">SAMN05443244_0146</name>
</gene>
<feature type="transmembrane region" description="Helical" evidence="1">
    <location>
        <begin position="54"/>
        <end position="73"/>
    </location>
</feature>
<keyword evidence="1" id="KW-1133">Transmembrane helix</keyword>
<feature type="transmembrane region" description="Helical" evidence="1">
    <location>
        <begin position="20"/>
        <end position="42"/>
    </location>
</feature>
<dbReference type="OrthoDB" id="118514at2"/>